<evidence type="ECO:0000313" key="1">
    <source>
        <dbReference type="EMBL" id="GAG26611.1"/>
    </source>
</evidence>
<dbReference type="InterPro" id="IPR052188">
    <property type="entry name" value="Ni-pincer_cofactor_biosynth"/>
</dbReference>
<organism evidence="1">
    <name type="scientific">marine sediment metagenome</name>
    <dbReference type="NCBI Taxonomy" id="412755"/>
    <lineage>
        <taxon>unclassified sequences</taxon>
        <taxon>metagenomes</taxon>
        <taxon>ecological metagenomes</taxon>
    </lineage>
</organism>
<reference evidence="1" key="1">
    <citation type="journal article" date="2014" name="Front. Microbiol.">
        <title>High frequency of phylogenetically diverse reductive dehalogenase-homologous genes in deep subseafloor sedimentary metagenomes.</title>
        <authorList>
            <person name="Kawai M."/>
            <person name="Futagami T."/>
            <person name="Toyoda A."/>
            <person name="Takaki Y."/>
            <person name="Nishi S."/>
            <person name="Hori S."/>
            <person name="Arai W."/>
            <person name="Tsubouchi T."/>
            <person name="Morono Y."/>
            <person name="Uchiyama I."/>
            <person name="Ito T."/>
            <person name="Fujiyama A."/>
            <person name="Inagaki F."/>
            <person name="Takami H."/>
        </authorList>
    </citation>
    <scope>NUCLEOTIDE SEQUENCE</scope>
    <source>
        <strain evidence="1">Expedition CK06-06</strain>
    </source>
</reference>
<comment type="caution">
    <text evidence="1">The sequence shown here is derived from an EMBL/GenBank/DDBJ whole genome shotgun (WGS) entry which is preliminary data.</text>
</comment>
<dbReference type="PANTHER" id="PTHR43169:SF2">
    <property type="entry name" value="NAD_GMP SYNTHASE DOMAIN-CONTAINING PROTEIN"/>
    <property type="match status" value="1"/>
</dbReference>
<accession>X0XNS3</accession>
<sequence length="146" mass="16501">RPGNKAAEIFGVRSPLMEAELTKEDIRQLSRELNLPTADIPASPCLASRISYGLEITEQRLKQIEEAEEFLKGFGLVEFRVRHHDKIARIEVHPEDIEKITTEPARSEIVGKLKSLGFKYVAVDLQGFRSGSLNESLSEEQRREGL</sequence>
<evidence type="ECO:0008006" key="2">
    <source>
        <dbReference type="Google" id="ProtNLM"/>
    </source>
</evidence>
<name>X0XNS3_9ZZZZ</name>
<dbReference type="SUPFAM" id="SSF52402">
    <property type="entry name" value="Adenine nucleotide alpha hydrolases-like"/>
    <property type="match status" value="1"/>
</dbReference>
<dbReference type="EMBL" id="BARS01034848">
    <property type="protein sequence ID" value="GAG26611.1"/>
    <property type="molecule type" value="Genomic_DNA"/>
</dbReference>
<proteinExistence type="predicted"/>
<dbReference type="PANTHER" id="PTHR43169">
    <property type="entry name" value="EXSB FAMILY PROTEIN"/>
    <property type="match status" value="1"/>
</dbReference>
<feature type="non-terminal residue" evidence="1">
    <location>
        <position position="1"/>
    </location>
</feature>
<protein>
    <recommendedName>
        <fullName evidence="2">TIGR00268 family protein</fullName>
    </recommendedName>
</protein>
<gene>
    <name evidence="1" type="ORF">S01H1_53789</name>
</gene>
<dbReference type="AlphaFoldDB" id="X0XNS3"/>